<dbReference type="GO" id="GO:0048812">
    <property type="term" value="P:neuron projection morphogenesis"/>
    <property type="evidence" value="ECO:0007669"/>
    <property type="project" value="TreeGrafter"/>
</dbReference>
<dbReference type="Proteomes" id="UP000327044">
    <property type="component" value="Unassembled WGS sequence"/>
</dbReference>
<name>A0A1Y1KE22_PHOPY</name>
<feature type="region of interest" description="Disordered" evidence="10">
    <location>
        <begin position="330"/>
        <end position="355"/>
    </location>
</feature>
<keyword evidence="15" id="KW-1185">Reference proteome</keyword>
<dbReference type="CDD" id="cd11960">
    <property type="entry name" value="SH3_Abp1_eu"/>
    <property type="match status" value="1"/>
</dbReference>
<dbReference type="Pfam" id="PF14604">
    <property type="entry name" value="SH3_9"/>
    <property type="match status" value="1"/>
</dbReference>
<feature type="domain" description="ADF-H" evidence="12">
    <location>
        <begin position="2"/>
        <end position="133"/>
    </location>
</feature>
<accession>A0A1Y1KE22</accession>
<keyword evidence="7" id="KW-0206">Cytoskeleton</keyword>
<comment type="subcellular location">
    <subcellularLocation>
        <location evidence="1">Cytoplasm</location>
        <location evidence="1">Cytoskeleton</location>
    </subcellularLocation>
</comment>
<dbReference type="InterPro" id="IPR029006">
    <property type="entry name" value="ADF-H/Gelsolin-like_dom_sf"/>
</dbReference>
<dbReference type="OrthoDB" id="5971719at2759"/>
<evidence type="ECO:0000256" key="3">
    <source>
        <dbReference type="ARBA" id="ARBA00022443"/>
    </source>
</evidence>
<dbReference type="PANTHER" id="PTHR10829:SF25">
    <property type="entry name" value="DREBRIN-LIKE PROTEIN"/>
    <property type="match status" value="1"/>
</dbReference>
<evidence type="ECO:0008006" key="16">
    <source>
        <dbReference type="Google" id="ProtNLM"/>
    </source>
</evidence>
<evidence type="ECO:0000259" key="12">
    <source>
        <dbReference type="PROSITE" id="PS51263"/>
    </source>
</evidence>
<dbReference type="GO" id="GO:0030027">
    <property type="term" value="C:lamellipodium"/>
    <property type="evidence" value="ECO:0007669"/>
    <property type="project" value="TreeGrafter"/>
</dbReference>
<dbReference type="Pfam" id="PF00241">
    <property type="entry name" value="Cofilin_ADF"/>
    <property type="match status" value="1"/>
</dbReference>
<reference evidence="13" key="1">
    <citation type="journal article" date="2016" name="Sci. Rep.">
        <title>Molecular characterization of firefly nuptial gifts: a multi-omics approach sheds light on postcopulatory sexual selection.</title>
        <authorList>
            <person name="Al-Wathiqui N."/>
            <person name="Fallon T.R."/>
            <person name="South A."/>
            <person name="Weng J.K."/>
            <person name="Lewis S.M."/>
        </authorList>
    </citation>
    <scope>NUCLEOTIDE SEQUENCE</scope>
</reference>
<dbReference type="PROSITE" id="PS51263">
    <property type="entry name" value="ADF_H"/>
    <property type="match status" value="1"/>
</dbReference>
<evidence type="ECO:0000256" key="9">
    <source>
        <dbReference type="SAM" id="Coils"/>
    </source>
</evidence>
<dbReference type="GO" id="GO:0051015">
    <property type="term" value="F:actin filament binding"/>
    <property type="evidence" value="ECO:0007669"/>
    <property type="project" value="TreeGrafter"/>
</dbReference>
<evidence type="ECO:0000313" key="15">
    <source>
        <dbReference type="Proteomes" id="UP000327044"/>
    </source>
</evidence>
<keyword evidence="6" id="KW-0009">Actin-binding</keyword>
<dbReference type="FunFam" id="2.30.30.40:FF:000046">
    <property type="entry name" value="Drebrin-like protein isoform B"/>
    <property type="match status" value="1"/>
</dbReference>
<dbReference type="FunCoup" id="A0A1Y1KE22">
    <property type="interactions" value="1333"/>
</dbReference>
<dbReference type="InterPro" id="IPR035717">
    <property type="entry name" value="Drebrin-like_SH3"/>
</dbReference>
<dbReference type="GO" id="GO:0030864">
    <property type="term" value="C:cortical actin cytoskeleton"/>
    <property type="evidence" value="ECO:0007669"/>
    <property type="project" value="TreeGrafter"/>
</dbReference>
<proteinExistence type="inferred from homology"/>
<dbReference type="InterPro" id="IPR002108">
    <property type="entry name" value="ADF-H"/>
</dbReference>
<gene>
    <name evidence="14" type="ORF">PPYR_10107</name>
</gene>
<dbReference type="GO" id="GO:0030427">
    <property type="term" value="C:site of polarized growth"/>
    <property type="evidence" value="ECO:0007669"/>
    <property type="project" value="TreeGrafter"/>
</dbReference>
<feature type="region of interest" description="Disordered" evidence="10">
    <location>
        <begin position="139"/>
        <end position="158"/>
    </location>
</feature>
<dbReference type="CDD" id="cd11281">
    <property type="entry name" value="ADF_drebrin_like"/>
    <property type="match status" value="1"/>
</dbReference>
<dbReference type="GO" id="GO:0098974">
    <property type="term" value="P:postsynaptic actin cytoskeleton organization"/>
    <property type="evidence" value="ECO:0007669"/>
    <property type="project" value="TreeGrafter"/>
</dbReference>
<dbReference type="PROSITE" id="PS50002">
    <property type="entry name" value="SH3"/>
    <property type="match status" value="1"/>
</dbReference>
<evidence type="ECO:0000313" key="14">
    <source>
        <dbReference type="EMBL" id="KAB0796046.1"/>
    </source>
</evidence>
<dbReference type="GO" id="GO:0045773">
    <property type="term" value="P:positive regulation of axon extension"/>
    <property type="evidence" value="ECO:0007669"/>
    <property type="project" value="TreeGrafter"/>
</dbReference>
<dbReference type="GO" id="GO:0030425">
    <property type="term" value="C:dendrite"/>
    <property type="evidence" value="ECO:0007669"/>
    <property type="project" value="TreeGrafter"/>
</dbReference>
<reference evidence="14 15" key="2">
    <citation type="journal article" date="2018" name="Elife">
        <title>Firefly genomes illuminate parallel origins of bioluminescence in beetles.</title>
        <authorList>
            <person name="Fallon T.R."/>
            <person name="Lower S.E."/>
            <person name="Chang C.H."/>
            <person name="Bessho-Uehara M."/>
            <person name="Martin G.J."/>
            <person name="Bewick A.J."/>
            <person name="Behringer M."/>
            <person name="Debat H.J."/>
            <person name="Wong I."/>
            <person name="Day J.C."/>
            <person name="Suvorov A."/>
            <person name="Silva C.J."/>
            <person name="Stanger-Hall K.F."/>
            <person name="Hall D.W."/>
            <person name="Schmitz R.J."/>
            <person name="Nelson D.R."/>
            <person name="Lewis S.M."/>
            <person name="Shigenobu S."/>
            <person name="Bybee S.M."/>
            <person name="Larracuente A.M."/>
            <person name="Oba Y."/>
            <person name="Weng J.K."/>
        </authorList>
    </citation>
    <scope>NUCLEOTIDE SEQUENCE [LARGE SCALE GENOMIC DNA]</scope>
    <source>
        <strain evidence="14">1611_PpyrPB1</strain>
        <tissue evidence="14">Whole body</tissue>
    </source>
</reference>
<dbReference type="EMBL" id="GEZM01087587">
    <property type="protein sequence ID" value="JAV58601.1"/>
    <property type="molecule type" value="Transcribed_RNA"/>
</dbReference>
<dbReference type="EMBL" id="VVIM01000007">
    <property type="protein sequence ID" value="KAB0796046.1"/>
    <property type="molecule type" value="Genomic_DNA"/>
</dbReference>
<dbReference type="SUPFAM" id="SSF50044">
    <property type="entry name" value="SH3-domain"/>
    <property type="match status" value="1"/>
</dbReference>
<feature type="domain" description="SH3" evidence="11">
    <location>
        <begin position="409"/>
        <end position="468"/>
    </location>
</feature>
<keyword evidence="4" id="KW-0963">Cytoplasm</keyword>
<feature type="coiled-coil region" evidence="9">
    <location>
        <begin position="178"/>
        <end position="221"/>
    </location>
</feature>
<dbReference type="Gene3D" id="3.40.20.10">
    <property type="entry name" value="Severin"/>
    <property type="match status" value="1"/>
</dbReference>
<dbReference type="SUPFAM" id="SSF55753">
    <property type="entry name" value="Actin depolymerizing proteins"/>
    <property type="match status" value="1"/>
</dbReference>
<evidence type="ECO:0000256" key="10">
    <source>
        <dbReference type="SAM" id="MobiDB-lite"/>
    </source>
</evidence>
<dbReference type="SMART" id="SM00326">
    <property type="entry name" value="SH3"/>
    <property type="match status" value="1"/>
</dbReference>
<dbReference type="AlphaFoldDB" id="A0A1Y1KE22"/>
<dbReference type="Gene3D" id="2.30.30.40">
    <property type="entry name" value="SH3 Domains"/>
    <property type="match status" value="1"/>
</dbReference>
<dbReference type="GO" id="GO:0045211">
    <property type="term" value="C:postsynaptic membrane"/>
    <property type="evidence" value="ECO:0007669"/>
    <property type="project" value="TreeGrafter"/>
</dbReference>
<dbReference type="PANTHER" id="PTHR10829">
    <property type="entry name" value="CORTACTIN AND DREBRIN"/>
    <property type="match status" value="1"/>
</dbReference>
<keyword evidence="3 8" id="KW-0728">SH3 domain</keyword>
<dbReference type="SMART" id="SM00102">
    <property type="entry name" value="ADF"/>
    <property type="match status" value="1"/>
</dbReference>
<sequence length="468" mass="53532">MAVNLNKHRETLLQSWKDVLDDKTDTNWALFGYEGQTNDLKLVSKGSNGIEELTEDLNSGKIMYAFVKINDPKTSLPKFVLINWQGEGANTVRKGLCANHLRDVENFFTGAHLTINARTEEEVEPDLIITKVSKSGSAYSFKGPRSDTSGPTAPIGSTYKRVNPVKEINARERDQFWLKEEQEEKKRLEEERVRKEADRLKREEEVKLRELNEAAQRERVSALRNSQIAQVKEAEKVALESERRRSIETYMEEAESKVNQSDLLRLQRNKEAQELISQRTIDARSIFEKNTAAGQIKRIPEKPVRNSLLKAQAQQSDVQGINDVQKIIEENTKPIEEPSDDESDQFSTIKRSPRDIEKKSEFLSEPEMNIKNGINDQLYKDSIYSSTHMQQITDQQFVDEVIYQDFSDGPGLQARALYDYQAADDTEITFDPGDMITNIDQVDEGWWQGLGPDGTYGLFPANYVELIQ</sequence>
<dbReference type="InterPro" id="IPR036028">
    <property type="entry name" value="SH3-like_dom_sf"/>
</dbReference>
<evidence type="ECO:0000259" key="11">
    <source>
        <dbReference type="PROSITE" id="PS50002"/>
    </source>
</evidence>
<dbReference type="InParanoid" id="A0A1Y1KE22"/>
<dbReference type="PRINTS" id="PR00452">
    <property type="entry name" value="SH3DOMAIN"/>
</dbReference>
<organism evidence="13">
    <name type="scientific">Photinus pyralis</name>
    <name type="common">Common eastern firefly</name>
    <name type="synonym">Lampyris pyralis</name>
    <dbReference type="NCBI Taxonomy" id="7054"/>
    <lineage>
        <taxon>Eukaryota</taxon>
        <taxon>Metazoa</taxon>
        <taxon>Ecdysozoa</taxon>
        <taxon>Arthropoda</taxon>
        <taxon>Hexapoda</taxon>
        <taxon>Insecta</taxon>
        <taxon>Pterygota</taxon>
        <taxon>Neoptera</taxon>
        <taxon>Endopterygota</taxon>
        <taxon>Coleoptera</taxon>
        <taxon>Polyphaga</taxon>
        <taxon>Elateriformia</taxon>
        <taxon>Elateroidea</taxon>
        <taxon>Lampyridae</taxon>
        <taxon>Lampyrinae</taxon>
        <taxon>Photinus</taxon>
    </lineage>
</organism>
<evidence type="ECO:0000256" key="4">
    <source>
        <dbReference type="ARBA" id="ARBA00022490"/>
    </source>
</evidence>
<dbReference type="GO" id="GO:0030833">
    <property type="term" value="P:regulation of actin filament polymerization"/>
    <property type="evidence" value="ECO:0007669"/>
    <property type="project" value="TreeGrafter"/>
</dbReference>
<reference evidence="14" key="3">
    <citation type="submission" date="2019-08" db="EMBL/GenBank/DDBJ databases">
        <authorList>
            <consortium name="Photinus pyralis genome working group"/>
            <person name="Fallon T.R."/>
            <person name="Sander Lower S.E."/>
            <person name="Weng J.-K."/>
        </authorList>
    </citation>
    <scope>NUCLEOTIDE SEQUENCE</scope>
    <source>
        <strain evidence="14">1611_PpyrPB1</strain>
        <tissue evidence="14">Whole body</tissue>
    </source>
</reference>
<keyword evidence="5 9" id="KW-0175">Coiled coil</keyword>
<comment type="similarity">
    <text evidence="2">Belongs to the ABP1 family.</text>
</comment>
<evidence type="ECO:0000256" key="1">
    <source>
        <dbReference type="ARBA" id="ARBA00004245"/>
    </source>
</evidence>
<evidence type="ECO:0000313" key="13">
    <source>
        <dbReference type="EMBL" id="JAV58601.1"/>
    </source>
</evidence>
<evidence type="ECO:0000256" key="2">
    <source>
        <dbReference type="ARBA" id="ARBA00011039"/>
    </source>
</evidence>
<dbReference type="InterPro" id="IPR001452">
    <property type="entry name" value="SH3_domain"/>
</dbReference>
<dbReference type="GO" id="GO:0014069">
    <property type="term" value="C:postsynaptic density"/>
    <property type="evidence" value="ECO:0007669"/>
    <property type="project" value="TreeGrafter"/>
</dbReference>
<dbReference type="FunFam" id="3.40.20.10:FF:000011">
    <property type="entry name" value="Drebrin-like protein B"/>
    <property type="match status" value="1"/>
</dbReference>
<evidence type="ECO:0000256" key="6">
    <source>
        <dbReference type="ARBA" id="ARBA00023203"/>
    </source>
</evidence>
<dbReference type="GO" id="GO:0005884">
    <property type="term" value="C:actin filament"/>
    <property type="evidence" value="ECO:0007669"/>
    <property type="project" value="TreeGrafter"/>
</dbReference>
<evidence type="ECO:0000256" key="5">
    <source>
        <dbReference type="ARBA" id="ARBA00023054"/>
    </source>
</evidence>
<protein>
    <recommendedName>
        <fullName evidence="16">Drebrin-like protein</fullName>
    </recommendedName>
</protein>
<evidence type="ECO:0000256" key="8">
    <source>
        <dbReference type="PROSITE-ProRule" id="PRU00192"/>
    </source>
</evidence>
<evidence type="ECO:0000256" key="7">
    <source>
        <dbReference type="ARBA" id="ARBA00023212"/>
    </source>
</evidence>